<sequence>MNHNYRIPKTSRFHITNFEKLSQAFQETRIRCSIRILSIQQQRLDTQSSLKFPGYFGLAGVAVKIAGTQAVDAGTLSCRSLSILYCFGPDLVMPSGLVPVVSKDHRHDRAGPRHGRAC</sequence>
<reference evidence="2" key="1">
    <citation type="journal article" date="2022" name="Mol. Ecol. Resour.">
        <title>The genomes of chicory, endive, great burdock and yacon provide insights into Asteraceae palaeo-polyploidization history and plant inulin production.</title>
        <authorList>
            <person name="Fan W."/>
            <person name="Wang S."/>
            <person name="Wang H."/>
            <person name="Wang A."/>
            <person name="Jiang F."/>
            <person name="Liu H."/>
            <person name="Zhao H."/>
            <person name="Xu D."/>
            <person name="Zhang Y."/>
        </authorList>
    </citation>
    <scope>NUCLEOTIDE SEQUENCE [LARGE SCALE GENOMIC DNA]</scope>
    <source>
        <strain evidence="2">cv. Yunnan</strain>
    </source>
</reference>
<dbReference type="EMBL" id="CM042037">
    <property type="protein sequence ID" value="KAI3742544.1"/>
    <property type="molecule type" value="Genomic_DNA"/>
</dbReference>
<accession>A0ACB9D7J1</accession>
<organism evidence="1 2">
    <name type="scientific">Smallanthus sonchifolius</name>
    <dbReference type="NCBI Taxonomy" id="185202"/>
    <lineage>
        <taxon>Eukaryota</taxon>
        <taxon>Viridiplantae</taxon>
        <taxon>Streptophyta</taxon>
        <taxon>Embryophyta</taxon>
        <taxon>Tracheophyta</taxon>
        <taxon>Spermatophyta</taxon>
        <taxon>Magnoliopsida</taxon>
        <taxon>eudicotyledons</taxon>
        <taxon>Gunneridae</taxon>
        <taxon>Pentapetalae</taxon>
        <taxon>asterids</taxon>
        <taxon>campanulids</taxon>
        <taxon>Asterales</taxon>
        <taxon>Asteraceae</taxon>
        <taxon>Asteroideae</taxon>
        <taxon>Heliantheae alliance</taxon>
        <taxon>Millerieae</taxon>
        <taxon>Smallanthus</taxon>
    </lineage>
</organism>
<comment type="caution">
    <text evidence="1">The sequence shown here is derived from an EMBL/GenBank/DDBJ whole genome shotgun (WGS) entry which is preliminary data.</text>
</comment>
<dbReference type="Proteomes" id="UP001056120">
    <property type="component" value="Linkage Group LG20"/>
</dbReference>
<proteinExistence type="predicted"/>
<name>A0ACB9D7J1_9ASTR</name>
<protein>
    <submittedName>
        <fullName evidence="1">Uncharacterized protein</fullName>
    </submittedName>
</protein>
<evidence type="ECO:0000313" key="2">
    <source>
        <dbReference type="Proteomes" id="UP001056120"/>
    </source>
</evidence>
<evidence type="ECO:0000313" key="1">
    <source>
        <dbReference type="EMBL" id="KAI3742544.1"/>
    </source>
</evidence>
<reference evidence="1 2" key="2">
    <citation type="journal article" date="2022" name="Mol. Ecol. Resour.">
        <title>The genomes of chicory, endive, great burdock and yacon provide insights into Asteraceae paleo-polyploidization history and plant inulin production.</title>
        <authorList>
            <person name="Fan W."/>
            <person name="Wang S."/>
            <person name="Wang H."/>
            <person name="Wang A."/>
            <person name="Jiang F."/>
            <person name="Liu H."/>
            <person name="Zhao H."/>
            <person name="Xu D."/>
            <person name="Zhang Y."/>
        </authorList>
    </citation>
    <scope>NUCLEOTIDE SEQUENCE [LARGE SCALE GENOMIC DNA]</scope>
    <source>
        <strain evidence="2">cv. Yunnan</strain>
        <tissue evidence="1">Leaves</tissue>
    </source>
</reference>
<gene>
    <name evidence="1" type="ORF">L1987_60229</name>
</gene>
<keyword evidence="2" id="KW-1185">Reference proteome</keyword>